<dbReference type="EMBL" id="FWFY01000005">
    <property type="protein sequence ID" value="SLN45731.1"/>
    <property type="molecule type" value="Genomic_DNA"/>
</dbReference>
<dbReference type="AlphaFoldDB" id="A0A1X6ZAM3"/>
<protein>
    <submittedName>
        <fullName evidence="2">Uncharacterized protein</fullName>
    </submittedName>
</protein>
<organism evidence="2 3">
    <name type="scientific">Limimaricola soesokkakensis</name>
    <dbReference type="NCBI Taxonomy" id="1343159"/>
    <lineage>
        <taxon>Bacteria</taxon>
        <taxon>Pseudomonadati</taxon>
        <taxon>Pseudomonadota</taxon>
        <taxon>Alphaproteobacteria</taxon>
        <taxon>Rhodobacterales</taxon>
        <taxon>Paracoccaceae</taxon>
        <taxon>Limimaricola</taxon>
    </lineage>
</organism>
<sequence length="34" mass="4030">MDHVRAAFRLSVSLREAMSHVHLRHPFPTFMVRP</sequence>
<reference evidence="2 3" key="1">
    <citation type="submission" date="2017-03" db="EMBL/GenBank/DDBJ databases">
        <authorList>
            <person name="Afonso C.L."/>
            <person name="Miller P.J."/>
            <person name="Scott M.A."/>
            <person name="Spackman E."/>
            <person name="Goraichik I."/>
            <person name="Dimitrov K.M."/>
            <person name="Suarez D.L."/>
            <person name="Swayne D.E."/>
        </authorList>
    </citation>
    <scope>NUCLEOTIDE SEQUENCE [LARGE SCALE GENOMIC DNA]</scope>
    <source>
        <strain evidence="2 3">CECT 8367</strain>
    </source>
</reference>
<dbReference type="EMBL" id="PYGB01000005">
    <property type="protein sequence ID" value="PSK86448.1"/>
    <property type="molecule type" value="Genomic_DNA"/>
</dbReference>
<gene>
    <name evidence="1" type="ORF">CLV79_105155</name>
    <name evidence="2" type="ORF">LOS8367_02017</name>
</gene>
<evidence type="ECO:0000313" key="1">
    <source>
        <dbReference type="EMBL" id="PSK86448.1"/>
    </source>
</evidence>
<proteinExistence type="predicted"/>
<dbReference type="Proteomes" id="UP000193495">
    <property type="component" value="Unassembled WGS sequence"/>
</dbReference>
<keyword evidence="4" id="KW-1185">Reference proteome</keyword>
<accession>A0A1X6ZAM3</accession>
<dbReference type="Proteomes" id="UP000240624">
    <property type="component" value="Unassembled WGS sequence"/>
</dbReference>
<evidence type="ECO:0000313" key="4">
    <source>
        <dbReference type="Proteomes" id="UP000240624"/>
    </source>
</evidence>
<reference evidence="1 4" key="2">
    <citation type="submission" date="2018-03" db="EMBL/GenBank/DDBJ databases">
        <title>Genomic Encyclopedia of Archaeal and Bacterial Type Strains, Phase II (KMG-II): from individual species to whole genera.</title>
        <authorList>
            <person name="Goeker M."/>
        </authorList>
    </citation>
    <scope>NUCLEOTIDE SEQUENCE [LARGE SCALE GENOMIC DNA]</scope>
    <source>
        <strain evidence="1 4">DSM 29956</strain>
    </source>
</reference>
<evidence type="ECO:0000313" key="3">
    <source>
        <dbReference type="Proteomes" id="UP000193495"/>
    </source>
</evidence>
<name>A0A1X6ZAM3_9RHOB</name>
<evidence type="ECO:0000313" key="2">
    <source>
        <dbReference type="EMBL" id="SLN45731.1"/>
    </source>
</evidence>